<reference evidence="2 4" key="2">
    <citation type="submission" date="2019-04" db="EMBL/GenBank/DDBJ databases">
        <title>Microbes associate with the intestines of laboratory mice.</title>
        <authorList>
            <person name="Navarre W."/>
            <person name="Wong E."/>
            <person name="Huang K."/>
            <person name="Tropini C."/>
            <person name="Ng K."/>
            <person name="Yu B."/>
        </authorList>
    </citation>
    <scope>NUCLEOTIDE SEQUENCE [LARGE SCALE GENOMIC DNA]</scope>
    <source>
        <strain evidence="2 4">NM39_I3</strain>
    </source>
</reference>
<gene>
    <name evidence="1" type="ORF">D7V78_02550</name>
    <name evidence="2" type="ORF">E5342_03930</name>
</gene>
<dbReference type="Proteomes" id="UP000310032">
    <property type="component" value="Unassembled WGS sequence"/>
</dbReference>
<dbReference type="EMBL" id="SRYM01000007">
    <property type="protein sequence ID" value="TGY61200.1"/>
    <property type="molecule type" value="Genomic_DNA"/>
</dbReference>
<protein>
    <submittedName>
        <fullName evidence="1">Uncharacterized protein</fullName>
    </submittedName>
</protein>
<accession>A0A3L7ZVB6</accession>
<dbReference type="AlphaFoldDB" id="A0A3L7ZVB6"/>
<evidence type="ECO:0000313" key="4">
    <source>
        <dbReference type="Proteomes" id="UP000310032"/>
    </source>
</evidence>
<dbReference type="EMBL" id="RAYI01000002">
    <property type="protein sequence ID" value="RLT74912.1"/>
    <property type="molecule type" value="Genomic_DNA"/>
</dbReference>
<organism evidence="1 3">
    <name type="scientific">Parabacteroides distasonis</name>
    <dbReference type="NCBI Taxonomy" id="823"/>
    <lineage>
        <taxon>Bacteria</taxon>
        <taxon>Pseudomonadati</taxon>
        <taxon>Bacteroidota</taxon>
        <taxon>Bacteroidia</taxon>
        <taxon>Bacteroidales</taxon>
        <taxon>Tannerellaceae</taxon>
        <taxon>Parabacteroides</taxon>
    </lineage>
</organism>
<proteinExistence type="predicted"/>
<reference evidence="1 3" key="1">
    <citation type="submission" date="2018-09" db="EMBL/GenBank/DDBJ databases">
        <title>Murine metabolic-syndrome-specific gut microbial biobank.</title>
        <authorList>
            <person name="Liu C."/>
        </authorList>
    </citation>
    <scope>NUCLEOTIDE SEQUENCE [LARGE SCALE GENOMIC DNA]</scope>
    <source>
        <strain evidence="1 3">8-P5</strain>
    </source>
</reference>
<name>A0A3L7ZVB6_PARDI</name>
<dbReference type="RefSeq" id="WP_121734866.1">
    <property type="nucleotide sequence ID" value="NZ_QXXG01000006.1"/>
</dbReference>
<evidence type="ECO:0000313" key="2">
    <source>
        <dbReference type="EMBL" id="TGY61200.1"/>
    </source>
</evidence>
<evidence type="ECO:0000313" key="1">
    <source>
        <dbReference type="EMBL" id="RLT74912.1"/>
    </source>
</evidence>
<sequence>MRQAFNLLLVIFLAQLIACGDKDVDIVSGHPDQEEPGPSKEPQDTLPDIFEVECANHSPQLYLSVGDKDANSIYDYDYSDTGILKEGHIAIRKVNFTENGIDHVFTLADNVDKSCVSIYPETIHAFEGQFKETGDSIRFYGNRPISGIADSVVIPVKELWLHLTVEWTNADIDTFALCYRNTCDIQLTQVCLHGDSIGYNSATLVKSPVK</sequence>
<comment type="caution">
    <text evidence="1">The sequence shown here is derived from an EMBL/GenBank/DDBJ whole genome shotgun (WGS) entry which is preliminary data.</text>
</comment>
<evidence type="ECO:0000313" key="3">
    <source>
        <dbReference type="Proteomes" id="UP000278164"/>
    </source>
</evidence>
<dbReference type="Proteomes" id="UP000278164">
    <property type="component" value="Unassembled WGS sequence"/>
</dbReference>